<dbReference type="EMBL" id="CABPSN010000001">
    <property type="protein sequence ID" value="VVD74684.1"/>
    <property type="molecule type" value="Genomic_DNA"/>
</dbReference>
<reference evidence="1 2" key="1">
    <citation type="submission" date="2019-08" db="EMBL/GenBank/DDBJ databases">
        <authorList>
            <person name="Peeters C."/>
        </authorList>
    </citation>
    <scope>NUCLEOTIDE SEQUENCE [LARGE SCALE GENOMIC DNA]</scope>
    <source>
        <strain evidence="1 2">LMG 31011</strain>
    </source>
</reference>
<keyword evidence="2" id="KW-1185">Reference proteome</keyword>
<protein>
    <submittedName>
        <fullName evidence="1">Uncharacterized protein</fullName>
    </submittedName>
</protein>
<dbReference type="RefSeq" id="WP_150574558.1">
    <property type="nucleotide sequence ID" value="NZ_CABPSN010000001.1"/>
</dbReference>
<evidence type="ECO:0000313" key="2">
    <source>
        <dbReference type="Proteomes" id="UP000366819"/>
    </source>
</evidence>
<dbReference type="AlphaFoldDB" id="A0A5E4SJQ0"/>
<proteinExistence type="predicted"/>
<organism evidence="1 2">
    <name type="scientific">Pandoraea aquatica</name>
    <dbReference type="NCBI Taxonomy" id="2508290"/>
    <lineage>
        <taxon>Bacteria</taxon>
        <taxon>Pseudomonadati</taxon>
        <taxon>Pseudomonadota</taxon>
        <taxon>Betaproteobacteria</taxon>
        <taxon>Burkholderiales</taxon>
        <taxon>Burkholderiaceae</taxon>
        <taxon>Pandoraea</taxon>
    </lineage>
</organism>
<gene>
    <name evidence="1" type="ORF">PAQ31011_00804</name>
</gene>
<evidence type="ECO:0000313" key="1">
    <source>
        <dbReference type="EMBL" id="VVD74684.1"/>
    </source>
</evidence>
<sequence length="129" mass="14474">MTDQDLSSFCLEYGVWCRTRRLLAPPVPVGILARLQPRKFASEIPDAPMSAEMAYFNMAVHALSDELPECGICFTLYHVHGFRPVKVLAAAMGVSTRTFYDRVQRFSRKALRLALVIERAHSGPTMSIT</sequence>
<dbReference type="Proteomes" id="UP000366819">
    <property type="component" value="Unassembled WGS sequence"/>
</dbReference>
<accession>A0A5E4SJQ0</accession>
<name>A0A5E4SJQ0_9BURK</name>
<dbReference type="OrthoDB" id="8912151at2"/>